<dbReference type="EMBL" id="MU274901">
    <property type="protein sequence ID" value="KAI0093816.1"/>
    <property type="molecule type" value="Genomic_DNA"/>
</dbReference>
<dbReference type="Proteomes" id="UP001055072">
    <property type="component" value="Unassembled WGS sequence"/>
</dbReference>
<protein>
    <submittedName>
        <fullName evidence="1">Uncharacterized protein</fullName>
    </submittedName>
</protein>
<gene>
    <name evidence="1" type="ORF">BDY19DRAFT_989352</name>
</gene>
<evidence type="ECO:0000313" key="2">
    <source>
        <dbReference type="Proteomes" id="UP001055072"/>
    </source>
</evidence>
<organism evidence="1 2">
    <name type="scientific">Irpex rosettiformis</name>
    <dbReference type="NCBI Taxonomy" id="378272"/>
    <lineage>
        <taxon>Eukaryota</taxon>
        <taxon>Fungi</taxon>
        <taxon>Dikarya</taxon>
        <taxon>Basidiomycota</taxon>
        <taxon>Agaricomycotina</taxon>
        <taxon>Agaricomycetes</taxon>
        <taxon>Polyporales</taxon>
        <taxon>Irpicaceae</taxon>
        <taxon>Irpex</taxon>
    </lineage>
</organism>
<evidence type="ECO:0000313" key="1">
    <source>
        <dbReference type="EMBL" id="KAI0093816.1"/>
    </source>
</evidence>
<accession>A0ACB8UHQ2</accession>
<comment type="caution">
    <text evidence="1">The sequence shown here is derived from an EMBL/GenBank/DDBJ whole genome shotgun (WGS) entry which is preliminary data.</text>
</comment>
<keyword evidence="2" id="KW-1185">Reference proteome</keyword>
<name>A0ACB8UHQ2_9APHY</name>
<sequence length="274" mass="30095">MSSYETSSSDSEGLHEKISSKVKGKNKQRPTVVVTPHGKDEGANLDWTFQVPEGATLADTNKEGDEFDWDALGDDDELELWIMRVPQGVTPKHLEELKLDAPSGSISLSAKMGTLTGQPTVYDIWSLGDNTEGIVGAEEVKNLTCLAPRHKKRGKLYPTASKIPTRHVVLSARPPSSTRDKSPESGEDMSWALRQNPPRPSYPIEMLKHRFVPFGSLGVTDVSEGGDNMNVDESLSSKPQKTKGTKYEEVKVKKRKVESVGSARKSKKSHATHT</sequence>
<proteinExistence type="predicted"/>
<reference evidence="1" key="1">
    <citation type="journal article" date="2021" name="Environ. Microbiol.">
        <title>Gene family expansions and transcriptome signatures uncover fungal adaptations to wood decay.</title>
        <authorList>
            <person name="Hage H."/>
            <person name="Miyauchi S."/>
            <person name="Viragh M."/>
            <person name="Drula E."/>
            <person name="Min B."/>
            <person name="Chaduli D."/>
            <person name="Navarro D."/>
            <person name="Favel A."/>
            <person name="Norest M."/>
            <person name="Lesage-Meessen L."/>
            <person name="Balint B."/>
            <person name="Merenyi Z."/>
            <person name="de Eugenio L."/>
            <person name="Morin E."/>
            <person name="Martinez A.T."/>
            <person name="Baldrian P."/>
            <person name="Stursova M."/>
            <person name="Martinez M.J."/>
            <person name="Novotny C."/>
            <person name="Magnuson J.K."/>
            <person name="Spatafora J.W."/>
            <person name="Maurice S."/>
            <person name="Pangilinan J."/>
            <person name="Andreopoulos W."/>
            <person name="LaButti K."/>
            <person name="Hundley H."/>
            <person name="Na H."/>
            <person name="Kuo A."/>
            <person name="Barry K."/>
            <person name="Lipzen A."/>
            <person name="Henrissat B."/>
            <person name="Riley R."/>
            <person name="Ahrendt S."/>
            <person name="Nagy L.G."/>
            <person name="Grigoriev I.V."/>
            <person name="Martin F."/>
            <person name="Rosso M.N."/>
        </authorList>
    </citation>
    <scope>NUCLEOTIDE SEQUENCE</scope>
    <source>
        <strain evidence="1">CBS 384.51</strain>
    </source>
</reference>